<feature type="transmembrane region" description="Helical" evidence="1">
    <location>
        <begin position="20"/>
        <end position="42"/>
    </location>
</feature>
<protein>
    <submittedName>
        <fullName evidence="3">Uncharacterized protein</fullName>
    </submittedName>
</protein>
<sequence length="82" mass="8939">MFPSAMTVSTPDASTSGASLLATHTTVFSGMLLYQIPMYLFSVEFPGEKKPRAKIPPEEVMVWLTKIRLSGCSLLSATQNTQ</sequence>
<keyword evidence="1" id="KW-0472">Membrane</keyword>
<evidence type="ECO:0000313" key="3">
    <source>
        <dbReference type="EMBL" id="CAA7394628.1"/>
    </source>
</evidence>
<evidence type="ECO:0000313" key="2">
    <source>
        <dbReference type="EMBL" id="CAA2618653.1"/>
    </source>
</evidence>
<keyword evidence="4" id="KW-1185">Reference proteome</keyword>
<keyword evidence="1" id="KW-1133">Transmembrane helix</keyword>
<dbReference type="EMBL" id="LR743591">
    <property type="protein sequence ID" value="CAA2618653.1"/>
    <property type="molecule type" value="Genomic_DNA"/>
</dbReference>
<accession>A0A7I8KC31</accession>
<dbReference type="Proteomes" id="UP000663760">
    <property type="component" value="Chromosome 4"/>
</dbReference>
<dbReference type="EMBL" id="LR746267">
    <property type="protein sequence ID" value="CAA7394628.1"/>
    <property type="molecule type" value="Genomic_DNA"/>
</dbReference>
<evidence type="ECO:0000313" key="4">
    <source>
        <dbReference type="Proteomes" id="UP000663760"/>
    </source>
</evidence>
<dbReference type="OrthoDB" id="1807560at2759"/>
<name>A0A7I8KC31_SPIIN</name>
<reference evidence="3" key="1">
    <citation type="submission" date="2020-02" db="EMBL/GenBank/DDBJ databases">
        <authorList>
            <person name="Scholz U."/>
            <person name="Mascher M."/>
            <person name="Fiebig A."/>
        </authorList>
    </citation>
    <scope>NUCLEOTIDE SEQUENCE</scope>
</reference>
<gene>
    <name evidence="2" type="ORF">SI7747_04004820</name>
    <name evidence="3" type="ORF">SI8410_04005289</name>
</gene>
<organism evidence="3 4">
    <name type="scientific">Spirodela intermedia</name>
    <name type="common">Intermediate duckweed</name>
    <dbReference type="NCBI Taxonomy" id="51605"/>
    <lineage>
        <taxon>Eukaryota</taxon>
        <taxon>Viridiplantae</taxon>
        <taxon>Streptophyta</taxon>
        <taxon>Embryophyta</taxon>
        <taxon>Tracheophyta</taxon>
        <taxon>Spermatophyta</taxon>
        <taxon>Magnoliopsida</taxon>
        <taxon>Liliopsida</taxon>
        <taxon>Araceae</taxon>
        <taxon>Lemnoideae</taxon>
        <taxon>Spirodela</taxon>
    </lineage>
</organism>
<evidence type="ECO:0000256" key="1">
    <source>
        <dbReference type="SAM" id="Phobius"/>
    </source>
</evidence>
<proteinExistence type="predicted"/>
<dbReference type="AlphaFoldDB" id="A0A7I8KC31"/>
<keyword evidence="1" id="KW-0812">Transmembrane</keyword>